<evidence type="ECO:0000256" key="1">
    <source>
        <dbReference type="SAM" id="MobiDB-lite"/>
    </source>
</evidence>
<dbReference type="Pfam" id="PF20149">
    <property type="entry name" value="DUF6532"/>
    <property type="match status" value="1"/>
</dbReference>
<evidence type="ECO:0000259" key="2">
    <source>
        <dbReference type="Pfam" id="PF20149"/>
    </source>
</evidence>
<evidence type="ECO:0000313" key="3">
    <source>
        <dbReference type="EMBL" id="KZT50293.1"/>
    </source>
</evidence>
<dbReference type="EMBL" id="KV424194">
    <property type="protein sequence ID" value="KZT50293.1"/>
    <property type="molecule type" value="Genomic_DNA"/>
</dbReference>
<sequence>MPMAPVSLQQSQTAGHKCTPPPHASSSSSSDVMTPPDVPTVSGHKRRRSPSPTPPQRIIGKALIRNHMPAEQTLLGEAKKVYWGLLGALNPYAEGAEKGELIQDALRTAQKERRLDIPLKATHSAYLSQTTSKFRTRIVEAARAAVKSHYITPFVISKGVENLLDGMAFIYQDASDQTSRIFRSPALTEVINGVWFRDKDALGIAMKALYHPVRFETIAIAAAAVEWALEEWKSGTLEAKDWRSIERWRYEDHLATLHSFKSKKANASATLQVWMFEQACAHARVTSKDLDQTRGGRIPSSAFDHEEDDD</sequence>
<dbReference type="STRING" id="1353952.A0A165C614"/>
<dbReference type="InParanoid" id="A0A165C614"/>
<protein>
    <recommendedName>
        <fullName evidence="2">DUF6532 domain-containing protein</fullName>
    </recommendedName>
</protein>
<evidence type="ECO:0000313" key="4">
    <source>
        <dbReference type="Proteomes" id="UP000076842"/>
    </source>
</evidence>
<feature type="domain" description="DUF6532" evidence="2">
    <location>
        <begin position="78"/>
        <end position="260"/>
    </location>
</feature>
<keyword evidence="4" id="KW-1185">Reference proteome</keyword>
<dbReference type="AlphaFoldDB" id="A0A165C614"/>
<accession>A0A165C614</accession>
<proteinExistence type="predicted"/>
<name>A0A165C614_9BASI</name>
<organism evidence="3 4">
    <name type="scientific">Calocera cornea HHB12733</name>
    <dbReference type="NCBI Taxonomy" id="1353952"/>
    <lineage>
        <taxon>Eukaryota</taxon>
        <taxon>Fungi</taxon>
        <taxon>Dikarya</taxon>
        <taxon>Basidiomycota</taxon>
        <taxon>Agaricomycotina</taxon>
        <taxon>Dacrymycetes</taxon>
        <taxon>Dacrymycetales</taxon>
        <taxon>Dacrymycetaceae</taxon>
        <taxon>Calocera</taxon>
    </lineage>
</organism>
<feature type="region of interest" description="Disordered" evidence="1">
    <location>
        <begin position="291"/>
        <end position="310"/>
    </location>
</feature>
<feature type="region of interest" description="Disordered" evidence="1">
    <location>
        <begin position="1"/>
        <end position="57"/>
    </location>
</feature>
<dbReference type="Proteomes" id="UP000076842">
    <property type="component" value="Unassembled WGS sequence"/>
</dbReference>
<dbReference type="OrthoDB" id="3268553at2759"/>
<reference evidence="3 4" key="1">
    <citation type="journal article" date="2016" name="Mol. Biol. Evol.">
        <title>Comparative Genomics of Early-Diverging Mushroom-Forming Fungi Provides Insights into the Origins of Lignocellulose Decay Capabilities.</title>
        <authorList>
            <person name="Nagy L.G."/>
            <person name="Riley R."/>
            <person name="Tritt A."/>
            <person name="Adam C."/>
            <person name="Daum C."/>
            <person name="Floudas D."/>
            <person name="Sun H."/>
            <person name="Yadav J.S."/>
            <person name="Pangilinan J."/>
            <person name="Larsson K.H."/>
            <person name="Matsuura K."/>
            <person name="Barry K."/>
            <person name="Labutti K."/>
            <person name="Kuo R."/>
            <person name="Ohm R.A."/>
            <person name="Bhattacharya S.S."/>
            <person name="Shirouzu T."/>
            <person name="Yoshinaga Y."/>
            <person name="Martin F.M."/>
            <person name="Grigoriev I.V."/>
            <person name="Hibbett D.S."/>
        </authorList>
    </citation>
    <scope>NUCLEOTIDE SEQUENCE [LARGE SCALE GENOMIC DNA]</scope>
    <source>
        <strain evidence="3 4">HHB12733</strain>
    </source>
</reference>
<dbReference type="InterPro" id="IPR045341">
    <property type="entry name" value="DUF6532"/>
</dbReference>
<gene>
    <name evidence="3" type="ORF">CALCODRAFT_488824</name>
</gene>